<feature type="compositionally biased region" description="Polar residues" evidence="1">
    <location>
        <begin position="1"/>
        <end position="18"/>
    </location>
</feature>
<evidence type="ECO:0000256" key="1">
    <source>
        <dbReference type="SAM" id="MobiDB-lite"/>
    </source>
</evidence>
<protein>
    <submittedName>
        <fullName evidence="2">Uncharacterized protein</fullName>
    </submittedName>
</protein>
<feature type="region of interest" description="Disordered" evidence="1">
    <location>
        <begin position="1"/>
        <end position="114"/>
    </location>
</feature>
<name>B5HW23_STRX2</name>
<keyword evidence="3" id="KW-1185">Reference proteome</keyword>
<sequence>MAPSSGLDSCSPTRTSLAVETRPHIVPSKAPALPPRDDRTASHYPRGRRTTPENARSSLVGQDAKEHPAAREAHTGGTRRPEAGSPRPRGPVGARSPRTPRTPGGAMRTGTAPNGLAPRAVRWLAAVRPFLRSLVHRRPALVGPSRPDQLRALVAVLDEAVAAQPPADEAVAACGEPGPVSRGTARDCGQQSIALHRLRARLQDVGTTDPDLVTAQARAVRLLAYDLWMLRASMNLACTVRPGDRTEAARLRLNGLGRPADDLRRLRDTLRAELSET</sequence>
<feature type="compositionally biased region" description="Basic and acidic residues" evidence="1">
    <location>
        <begin position="63"/>
        <end position="82"/>
    </location>
</feature>
<dbReference type="HOGENOM" id="CLU_1004447_0_0_11"/>
<dbReference type="AlphaFoldDB" id="B5HW23"/>
<reference evidence="2" key="1">
    <citation type="submission" date="2009-10" db="EMBL/GenBank/DDBJ databases">
        <title>The genome sequence of Streptomyces sviceus strain ATCC 29083.</title>
        <authorList>
            <consortium name="The Broad Institute Genome Sequencing Platform"/>
            <consortium name="Broad Institute Microbial Sequencing Center"/>
            <person name="Fischbach M."/>
            <person name="Godfrey P."/>
            <person name="Ward D."/>
            <person name="Young S."/>
            <person name="Zeng Q."/>
            <person name="Koehrsen M."/>
            <person name="Alvarado L."/>
            <person name="Berlin A.M."/>
            <person name="Bochicchio J."/>
            <person name="Borenstein D."/>
            <person name="Chapman S.B."/>
            <person name="Chen Z."/>
            <person name="Engels R."/>
            <person name="Freedman E."/>
            <person name="Gellesch M."/>
            <person name="Goldberg J."/>
            <person name="Griggs A."/>
            <person name="Gujja S."/>
            <person name="Heilman E.R."/>
            <person name="Heiman D.I."/>
            <person name="Hepburn T.A."/>
            <person name="Howarth C."/>
            <person name="Jen D."/>
            <person name="Larson L."/>
            <person name="Lewis B."/>
            <person name="Mehta T."/>
            <person name="Park D."/>
            <person name="Pearson M."/>
            <person name="Richards J."/>
            <person name="Roberts A."/>
            <person name="Saif S."/>
            <person name="Shea T.D."/>
            <person name="Shenoy N."/>
            <person name="Sisk P."/>
            <person name="Stolte C."/>
            <person name="Sykes S.N."/>
            <person name="Thomson T."/>
            <person name="Walk T."/>
            <person name="White J."/>
            <person name="Yandava C."/>
            <person name="Straight P."/>
            <person name="Clardy J."/>
            <person name="Hung D."/>
            <person name="Kolter R."/>
            <person name="Mekalanos J."/>
            <person name="Walker S."/>
            <person name="Walsh C.T."/>
            <person name="Wieland-Brown L.C."/>
            <person name="Haas B."/>
            <person name="Nusbaum C."/>
            <person name="Birren B."/>
        </authorList>
    </citation>
    <scope>NUCLEOTIDE SEQUENCE [LARGE SCALE GENOMIC DNA]</scope>
    <source>
        <strain evidence="2">ATCC 29083</strain>
    </source>
</reference>
<dbReference type="Proteomes" id="UP000002785">
    <property type="component" value="Chromosome"/>
</dbReference>
<dbReference type="EMBL" id="CM000951">
    <property type="protein sequence ID" value="EDY57029.1"/>
    <property type="molecule type" value="Genomic_DNA"/>
</dbReference>
<accession>B5HW23</accession>
<proteinExistence type="predicted"/>
<evidence type="ECO:0000313" key="3">
    <source>
        <dbReference type="Proteomes" id="UP000002785"/>
    </source>
</evidence>
<evidence type="ECO:0000313" key="2">
    <source>
        <dbReference type="EMBL" id="EDY57029.1"/>
    </source>
</evidence>
<organism evidence="2 3">
    <name type="scientific">Streptomyces sviceus (strain ATCC 29083 / DSM 924 / JCM 4929 / NBRC 13980 / NCIMB 11184 / NRRL 5439 / UC 5370)</name>
    <dbReference type="NCBI Taxonomy" id="463191"/>
    <lineage>
        <taxon>Bacteria</taxon>
        <taxon>Bacillati</taxon>
        <taxon>Actinomycetota</taxon>
        <taxon>Actinomycetes</taxon>
        <taxon>Kitasatosporales</taxon>
        <taxon>Streptomycetaceae</taxon>
        <taxon>Streptomyces</taxon>
    </lineage>
</organism>
<gene>
    <name evidence="2" type="ORF">SSEG_03608</name>
</gene>
<dbReference type="eggNOG" id="ENOG5032NNI">
    <property type="taxonomic scope" value="Bacteria"/>
</dbReference>